<dbReference type="EMBL" id="CAJGYM010000012">
    <property type="protein sequence ID" value="CAD6189852.1"/>
    <property type="molecule type" value="Genomic_DNA"/>
</dbReference>
<evidence type="ECO:0000256" key="1">
    <source>
        <dbReference type="SAM" id="MobiDB-lite"/>
    </source>
</evidence>
<proteinExistence type="predicted"/>
<dbReference type="Proteomes" id="UP000835052">
    <property type="component" value="Unassembled WGS sequence"/>
</dbReference>
<protein>
    <submittedName>
        <fullName evidence="2">Uncharacterized protein</fullName>
    </submittedName>
</protein>
<dbReference type="OrthoDB" id="5791247at2759"/>
<name>A0A8S1H3C2_9PELO</name>
<feature type="compositionally biased region" description="Basic and acidic residues" evidence="1">
    <location>
        <begin position="96"/>
        <end position="109"/>
    </location>
</feature>
<organism evidence="2 3">
    <name type="scientific">Caenorhabditis auriculariae</name>
    <dbReference type="NCBI Taxonomy" id="2777116"/>
    <lineage>
        <taxon>Eukaryota</taxon>
        <taxon>Metazoa</taxon>
        <taxon>Ecdysozoa</taxon>
        <taxon>Nematoda</taxon>
        <taxon>Chromadorea</taxon>
        <taxon>Rhabditida</taxon>
        <taxon>Rhabditina</taxon>
        <taxon>Rhabditomorpha</taxon>
        <taxon>Rhabditoidea</taxon>
        <taxon>Rhabditidae</taxon>
        <taxon>Peloderinae</taxon>
        <taxon>Caenorhabditis</taxon>
    </lineage>
</organism>
<evidence type="ECO:0000313" key="2">
    <source>
        <dbReference type="EMBL" id="CAD6189852.1"/>
    </source>
</evidence>
<dbReference type="AlphaFoldDB" id="A0A8S1H3C2"/>
<accession>A0A8S1H3C2</accession>
<sequence>MDRKKVIELMINELKEHGYEERLPKTCENRIKDLMKITKGLIHKIESTTSQKDQEYLLRSAPEHIKLILGRLIQTSATKRSSSEEIDDTPSPKKGKKDDDPPYVDKSKSPQEGSPTSGSRPYDTLIRNESTRLKISNFLKSNTSDNVEPRPTMRVAPPMTGEENRLLTQIFLENYDLYYSTNGGRGKSAGKSDRRRVLEQIVEELRGRGFEERTEKAVENRIADNMRMTRKLISRIENAPNSVAAECILKAAPDHLKLILGKIESNMPQEAEKEKSPEVDNEEEEVNVVKVEEDDGFGDIAMNEGPSFNDAYNDPPMMLPEDLTALEERKLEAQIQNEATRARVLAREEQLQLQRQRILDLQEQYYRAKINKMAREIRRNPNPTQ</sequence>
<evidence type="ECO:0000313" key="3">
    <source>
        <dbReference type="Proteomes" id="UP000835052"/>
    </source>
</evidence>
<gene>
    <name evidence="2" type="ORF">CAUJ_LOCUS5771</name>
</gene>
<keyword evidence="3" id="KW-1185">Reference proteome</keyword>
<comment type="caution">
    <text evidence="2">The sequence shown here is derived from an EMBL/GenBank/DDBJ whole genome shotgun (WGS) entry which is preliminary data.</text>
</comment>
<feature type="region of interest" description="Disordered" evidence="1">
    <location>
        <begin position="76"/>
        <end position="158"/>
    </location>
</feature>
<reference evidence="2" key="1">
    <citation type="submission" date="2020-10" db="EMBL/GenBank/DDBJ databases">
        <authorList>
            <person name="Kikuchi T."/>
        </authorList>
    </citation>
    <scope>NUCLEOTIDE SEQUENCE</scope>
    <source>
        <strain evidence="2">NKZ352</strain>
    </source>
</reference>